<evidence type="ECO:0000313" key="6">
    <source>
        <dbReference type="Proteomes" id="UP000234456"/>
    </source>
</evidence>
<feature type="transmembrane region" description="Helical" evidence="3">
    <location>
        <begin position="115"/>
        <end position="137"/>
    </location>
</feature>
<keyword evidence="3" id="KW-0812">Transmembrane</keyword>
<dbReference type="Proteomes" id="UP000234456">
    <property type="component" value="Unassembled WGS sequence"/>
</dbReference>
<proteinExistence type="predicted"/>
<keyword evidence="3" id="KW-1133">Transmembrane helix</keyword>
<feature type="transmembrane region" description="Helical" evidence="3">
    <location>
        <begin position="60"/>
        <end position="80"/>
    </location>
</feature>
<evidence type="ECO:0000256" key="3">
    <source>
        <dbReference type="SAM" id="Phobius"/>
    </source>
</evidence>
<evidence type="ECO:0000313" key="5">
    <source>
        <dbReference type="EMBL" id="PLC42324.1"/>
    </source>
</evidence>
<organism evidence="5 6">
    <name type="scientific">Ralstonia pickettii</name>
    <name type="common">Burkholderia pickettii</name>
    <dbReference type="NCBI Taxonomy" id="329"/>
    <lineage>
        <taxon>Bacteria</taxon>
        <taxon>Pseudomonadati</taxon>
        <taxon>Pseudomonadota</taxon>
        <taxon>Betaproteobacteria</taxon>
        <taxon>Burkholderiales</taxon>
        <taxon>Burkholderiaceae</taxon>
        <taxon>Ralstonia</taxon>
    </lineage>
</organism>
<comment type="caution">
    <text evidence="5">The sequence shown here is derived from an EMBL/GenBank/DDBJ whole genome shotgun (WGS) entry which is preliminary data.</text>
</comment>
<sequence>MLNPDVLIGIVMVSCMMSVAILGSLLRTAVPGIARWCLAHGLLAIASASVLMAGTPPKQAVTLCAGLITLTAVLLLVHGMRQFFGKAPGRRIETFAFVMAAAALVYLTTQTQNTAARIGILSLILAYGRITVGTLALRHAPPDGARYPYRFVAAAAYLGALFHLTRAIAIAFGMPQTPFLQPSAWNVLSLGLAIVTLPCLSTGMVMLAHDQLARRMEQLANIDELTGVLMRRAFMARATDLLHKAVAGGKPLSIAVLDIDKFKAVNDDFGHAVGDRILKHVTSIISTRLEPGHLFGRLGGEEFAIVLVDAEKTAAAAVMDELRLAVEQSPREGVRCTFSAGVECVMPGDTLAGTLARADAALYMAKAKGRNRVVIASEADEPETQTL</sequence>
<feature type="transmembrane region" description="Helical" evidence="3">
    <location>
        <begin position="6"/>
        <end position="26"/>
    </location>
</feature>
<name>A0A2N4TRI8_RALPI</name>
<protein>
    <recommendedName>
        <fullName evidence="1">diguanylate cyclase</fullName>
        <ecNumber evidence="1">2.7.7.65</ecNumber>
    </recommendedName>
</protein>
<dbReference type="Gene3D" id="3.30.70.270">
    <property type="match status" value="1"/>
</dbReference>
<dbReference type="NCBIfam" id="TIGR00254">
    <property type="entry name" value="GGDEF"/>
    <property type="match status" value="1"/>
</dbReference>
<dbReference type="PANTHER" id="PTHR45138:SF9">
    <property type="entry name" value="DIGUANYLATE CYCLASE DGCM-RELATED"/>
    <property type="match status" value="1"/>
</dbReference>
<dbReference type="Pfam" id="PF00990">
    <property type="entry name" value="GGDEF"/>
    <property type="match status" value="1"/>
</dbReference>
<dbReference type="InterPro" id="IPR029787">
    <property type="entry name" value="Nucleotide_cyclase"/>
</dbReference>
<dbReference type="PANTHER" id="PTHR45138">
    <property type="entry name" value="REGULATORY COMPONENTS OF SENSORY TRANSDUCTION SYSTEM"/>
    <property type="match status" value="1"/>
</dbReference>
<dbReference type="SMART" id="SM00267">
    <property type="entry name" value="GGDEF"/>
    <property type="match status" value="1"/>
</dbReference>
<feature type="transmembrane region" description="Helical" evidence="3">
    <location>
        <begin position="33"/>
        <end position="54"/>
    </location>
</feature>
<dbReference type="AlphaFoldDB" id="A0A2N4TRI8"/>
<feature type="transmembrane region" description="Helical" evidence="3">
    <location>
        <begin position="184"/>
        <end position="208"/>
    </location>
</feature>
<dbReference type="InterPro" id="IPR000160">
    <property type="entry name" value="GGDEF_dom"/>
</dbReference>
<dbReference type="EMBL" id="PKQE01000002">
    <property type="protein sequence ID" value="PLC42324.1"/>
    <property type="molecule type" value="Genomic_DNA"/>
</dbReference>
<comment type="catalytic activity">
    <reaction evidence="2">
        <text>2 GTP = 3',3'-c-di-GMP + 2 diphosphate</text>
        <dbReference type="Rhea" id="RHEA:24898"/>
        <dbReference type="ChEBI" id="CHEBI:33019"/>
        <dbReference type="ChEBI" id="CHEBI:37565"/>
        <dbReference type="ChEBI" id="CHEBI:58805"/>
        <dbReference type="EC" id="2.7.7.65"/>
    </reaction>
</comment>
<evidence type="ECO:0000259" key="4">
    <source>
        <dbReference type="PROSITE" id="PS50887"/>
    </source>
</evidence>
<evidence type="ECO:0000256" key="1">
    <source>
        <dbReference type="ARBA" id="ARBA00012528"/>
    </source>
</evidence>
<dbReference type="EC" id="2.7.7.65" evidence="1"/>
<keyword evidence="3" id="KW-0472">Membrane</keyword>
<dbReference type="FunFam" id="3.30.70.270:FF:000001">
    <property type="entry name" value="Diguanylate cyclase domain protein"/>
    <property type="match status" value="1"/>
</dbReference>
<dbReference type="OrthoDB" id="9813903at2"/>
<dbReference type="SUPFAM" id="SSF55073">
    <property type="entry name" value="Nucleotide cyclase"/>
    <property type="match status" value="1"/>
</dbReference>
<dbReference type="PROSITE" id="PS50887">
    <property type="entry name" value="GGDEF"/>
    <property type="match status" value="1"/>
</dbReference>
<feature type="domain" description="GGDEF" evidence="4">
    <location>
        <begin position="250"/>
        <end position="378"/>
    </location>
</feature>
<gene>
    <name evidence="5" type="ORF">C0Q88_10115</name>
</gene>
<feature type="transmembrane region" description="Helical" evidence="3">
    <location>
        <begin position="92"/>
        <end position="109"/>
    </location>
</feature>
<feature type="transmembrane region" description="Helical" evidence="3">
    <location>
        <begin position="149"/>
        <end position="172"/>
    </location>
</feature>
<accession>A0A2N4TRI8</accession>
<dbReference type="GO" id="GO:0052621">
    <property type="term" value="F:diguanylate cyclase activity"/>
    <property type="evidence" value="ECO:0007669"/>
    <property type="project" value="UniProtKB-EC"/>
</dbReference>
<dbReference type="CDD" id="cd01949">
    <property type="entry name" value="GGDEF"/>
    <property type="match status" value="1"/>
</dbReference>
<dbReference type="InterPro" id="IPR050469">
    <property type="entry name" value="Diguanylate_Cyclase"/>
</dbReference>
<evidence type="ECO:0000256" key="2">
    <source>
        <dbReference type="ARBA" id="ARBA00034247"/>
    </source>
</evidence>
<dbReference type="InterPro" id="IPR043128">
    <property type="entry name" value="Rev_trsase/Diguanyl_cyclase"/>
</dbReference>
<dbReference type="RefSeq" id="WP_102065428.1">
    <property type="nucleotide sequence ID" value="NZ_PKQE01000002.1"/>
</dbReference>
<reference evidence="5 6" key="1">
    <citation type="submission" date="2017-12" db="EMBL/GenBank/DDBJ databases">
        <title>Draft genome sequence of Ralstonia pickettii 52.</title>
        <authorList>
            <person name="Zheng B."/>
        </authorList>
    </citation>
    <scope>NUCLEOTIDE SEQUENCE [LARGE SCALE GENOMIC DNA]</scope>
    <source>
        <strain evidence="5 6">52</strain>
    </source>
</reference>